<comment type="caution">
    <text evidence="1">The sequence shown here is derived from an EMBL/GenBank/DDBJ whole genome shotgun (WGS) entry which is preliminary data.</text>
</comment>
<protein>
    <submittedName>
        <fullName evidence="1">Uncharacterized protein</fullName>
    </submittedName>
</protein>
<evidence type="ECO:0000313" key="1">
    <source>
        <dbReference type="EMBL" id="GIX66577.1"/>
    </source>
</evidence>
<reference evidence="1 2" key="1">
    <citation type="submission" date="2021-06" db="EMBL/GenBank/DDBJ databases">
        <title>Caerostris extrusa draft genome.</title>
        <authorList>
            <person name="Kono N."/>
            <person name="Arakawa K."/>
        </authorList>
    </citation>
    <scope>NUCLEOTIDE SEQUENCE [LARGE SCALE GENOMIC DNA]</scope>
</reference>
<keyword evidence="2" id="KW-1185">Reference proteome</keyword>
<dbReference type="AlphaFoldDB" id="A0AAV4M289"/>
<accession>A0AAV4M289</accession>
<dbReference type="EMBL" id="BPLR01001805">
    <property type="protein sequence ID" value="GIX66577.1"/>
    <property type="molecule type" value="Genomic_DNA"/>
</dbReference>
<dbReference type="Proteomes" id="UP001054945">
    <property type="component" value="Unassembled WGS sequence"/>
</dbReference>
<organism evidence="1 2">
    <name type="scientific">Caerostris extrusa</name>
    <name type="common">Bark spider</name>
    <name type="synonym">Caerostris bankana</name>
    <dbReference type="NCBI Taxonomy" id="172846"/>
    <lineage>
        <taxon>Eukaryota</taxon>
        <taxon>Metazoa</taxon>
        <taxon>Ecdysozoa</taxon>
        <taxon>Arthropoda</taxon>
        <taxon>Chelicerata</taxon>
        <taxon>Arachnida</taxon>
        <taxon>Araneae</taxon>
        <taxon>Araneomorphae</taxon>
        <taxon>Entelegynae</taxon>
        <taxon>Araneoidea</taxon>
        <taxon>Araneidae</taxon>
        <taxon>Caerostris</taxon>
    </lineage>
</organism>
<proteinExistence type="predicted"/>
<name>A0AAV4M289_CAEEX</name>
<gene>
    <name evidence="1" type="ORF">CEXT_765141</name>
</gene>
<sequence>MPAGPVSLASIYRFTKTKLKYEKCGGDSVKPLQEMTCGAFKHKSVFRPLIRCSWDGGEITPHQELVHFFLCFLFHTGFLGPYFV</sequence>
<evidence type="ECO:0000313" key="2">
    <source>
        <dbReference type="Proteomes" id="UP001054945"/>
    </source>
</evidence>